<comment type="caution">
    <text evidence="1">The sequence shown here is derived from an EMBL/GenBank/DDBJ whole genome shotgun (WGS) entry which is preliminary data.</text>
</comment>
<accession>A0ABU8ZGN3</accession>
<name>A0ABU8ZGN3_ACIJU</name>
<proteinExistence type="predicted"/>
<dbReference type="RefSeq" id="WP_004703527.1">
    <property type="nucleotide sequence ID" value="NZ_JBBMLE010000015.1"/>
</dbReference>
<protein>
    <recommendedName>
        <fullName evidence="3">Integrase</fullName>
    </recommendedName>
</protein>
<evidence type="ECO:0000313" key="1">
    <source>
        <dbReference type="EMBL" id="MEK0251984.1"/>
    </source>
</evidence>
<dbReference type="EMBL" id="JBBMLE010000015">
    <property type="protein sequence ID" value="MEK0251984.1"/>
    <property type="molecule type" value="Genomic_DNA"/>
</dbReference>
<gene>
    <name evidence="1" type="ORF">WM018_05495</name>
</gene>
<dbReference type="InterPro" id="IPR011010">
    <property type="entry name" value="DNA_brk_join_enz"/>
</dbReference>
<sequence length="685" mass="78684">MHQVINFNETAKLQAKENLNAYILKYQNNFIFPDNQWNDSIWDITNFLKTKIKNHKSKKVYFRSYIDNSENKTSIDIPISKPLIDFVKAAFCEIMLVKKLLEYKRIIYAFQALEHALHQQGHEICVTEINIETLNLAEAYLLSRFKDPWNVAKNLENIINNFIISKKLNTGIYHWSTSIQYTAPTRSDRTQKEHINQNKSKLPHLQEIIALADIHHSSDHIPDKIVTSFVALAMFAPNRATEILTLSTDCRTFASIGKQEIMGLKWTPLKGGDPITKFSISPEWDEIASNSINYLTELGASARIAAKWYSENPRSLYLPEHLTHLRNQPITLWEVAQILGKENPIKGCHAFRYGFSKSIGNTTDKGRIFNPESSWVNLYYFEELEKFIVSKLPQTFPILNGATQQSWHESLFVLPKNVLSPTADTLFNVPEPIDINQINKQLGSNPGGKTIFTRNEKFLQTSDGKKDMYITTHQFRHLLNTLAQLKALPQELIAFWSGRKSIKQNDVYNHISQDAYIEAYTNIEDKVAQIPQTGYLDKKIKKIIHLNPINYDEALKIELGSIHITQYGICRHDYSLTPCPKDKDCGNCSEFSVMKGNEAHLTKANQQVLLLSKALLDAKQAEKDGHPGARKWIELNEPKHERWKKIKAFLEDESIPSHTMFTLSDPTEQHQTKVGFAYSIRELKN</sequence>
<dbReference type="Proteomes" id="UP001498501">
    <property type="component" value="Unassembled WGS sequence"/>
</dbReference>
<dbReference type="SUPFAM" id="SSF56349">
    <property type="entry name" value="DNA breaking-rejoining enzymes"/>
    <property type="match status" value="1"/>
</dbReference>
<evidence type="ECO:0000313" key="2">
    <source>
        <dbReference type="Proteomes" id="UP001498501"/>
    </source>
</evidence>
<evidence type="ECO:0008006" key="3">
    <source>
        <dbReference type="Google" id="ProtNLM"/>
    </source>
</evidence>
<reference evidence="1 2" key="1">
    <citation type="submission" date="2024-03" db="EMBL/GenBank/DDBJ databases">
        <title>Cross-transmission of Acinetobacter junii carrying blaOXA-58 in a neonatal intensive care unit.</title>
        <authorList>
            <person name="Bour M."/>
            <person name="Potron A."/>
            <person name="Lecointe D."/>
        </authorList>
    </citation>
    <scope>NUCLEOTIDE SEQUENCE [LARGE SCALE GENOMIC DNA]</scope>
    <source>
        <strain evidence="1 2">21A3096 case 1</strain>
    </source>
</reference>
<organism evidence="1 2">
    <name type="scientific">Acinetobacter junii</name>
    <dbReference type="NCBI Taxonomy" id="40215"/>
    <lineage>
        <taxon>Bacteria</taxon>
        <taxon>Pseudomonadati</taxon>
        <taxon>Pseudomonadota</taxon>
        <taxon>Gammaproteobacteria</taxon>
        <taxon>Moraxellales</taxon>
        <taxon>Moraxellaceae</taxon>
        <taxon>Acinetobacter</taxon>
    </lineage>
</organism>
<keyword evidence="2" id="KW-1185">Reference proteome</keyword>